<dbReference type="EMBL" id="BMGI01000005">
    <property type="protein sequence ID" value="GGD44440.1"/>
    <property type="molecule type" value="Genomic_DNA"/>
</dbReference>
<dbReference type="InterPro" id="IPR052551">
    <property type="entry name" value="UV-DNA_repair_photolyase"/>
</dbReference>
<gene>
    <name evidence="1" type="ORF">GCM10011358_30260</name>
</gene>
<dbReference type="Gene3D" id="3.40.50.620">
    <property type="entry name" value="HUPs"/>
    <property type="match status" value="1"/>
</dbReference>
<dbReference type="PANTHER" id="PTHR38657">
    <property type="entry name" value="SLR1343 PROTEIN"/>
    <property type="match status" value="1"/>
</dbReference>
<dbReference type="InterPro" id="IPR014729">
    <property type="entry name" value="Rossmann-like_a/b/a_fold"/>
</dbReference>
<reference evidence="2" key="1">
    <citation type="journal article" date="2019" name="Int. J. Syst. Evol. Microbiol.">
        <title>The Global Catalogue of Microorganisms (GCM) 10K type strain sequencing project: providing services to taxonomists for standard genome sequencing and annotation.</title>
        <authorList>
            <consortium name="The Broad Institute Genomics Platform"/>
            <consortium name="The Broad Institute Genome Sequencing Center for Infectious Disease"/>
            <person name="Wu L."/>
            <person name="Ma J."/>
        </authorList>
    </citation>
    <scope>NUCLEOTIDE SEQUENCE [LARGE SCALE GENOMIC DNA]</scope>
    <source>
        <strain evidence="2">CGMCC 1.12922</strain>
    </source>
</reference>
<proteinExistence type="predicted"/>
<protein>
    <submittedName>
        <fullName evidence="1">Deoxyribodipyrimidine photo-lyase</fullName>
    </submittedName>
</protein>
<organism evidence="1 2">
    <name type="scientific">Sinisalibacter lacisalsi</name>
    <dbReference type="NCBI Taxonomy" id="1526570"/>
    <lineage>
        <taxon>Bacteria</taxon>
        <taxon>Pseudomonadati</taxon>
        <taxon>Pseudomonadota</taxon>
        <taxon>Alphaproteobacteria</taxon>
        <taxon>Rhodobacterales</taxon>
        <taxon>Roseobacteraceae</taxon>
        <taxon>Sinisalibacter</taxon>
    </lineage>
</organism>
<evidence type="ECO:0000313" key="2">
    <source>
        <dbReference type="Proteomes" id="UP000617355"/>
    </source>
</evidence>
<name>A0ABQ1QUI1_9RHOB</name>
<keyword evidence="2" id="KW-1185">Reference proteome</keyword>
<dbReference type="InterPro" id="IPR007357">
    <property type="entry name" value="PhrB-like"/>
</dbReference>
<dbReference type="InterPro" id="IPR036134">
    <property type="entry name" value="Crypto/Photolyase_FAD-like_sf"/>
</dbReference>
<sequence length="509" mass="56916">MVSRLVLILGDQLTPALSSLSQVDKARDVVVMAEVMGEAATQRHHPKKIALIFSAMRHFAERLRADGWRVRYSRLDDPDNSQSITGELLRRAAETGAQEVITTTPGDWRLTEALDALPLPVTRLEDSRFLATEAEFSAWAKGRKELRMEFFYRLIRRKHGLLMEGDKPAGGKWNYDAENRKPARADLFRPTLPRFAPDAITREVLDLVAQHFPDHFGDLHPFGFATTPEEAEQAATHFFRAALPEFGTYQDAMLKGEDTLYHSLLSPYLNLGLLDPLDLCRRAEAEWRAGRAPLNAAEGFIRQILGWREFVRGIHLLAGPGYTAQNALGHSRPLPAAYWGGETRMACLSDVVRATRENAYAHHIQRLMVTGNFALLAGVDPGAVHDWYLSVYADAHEWVEAPNTIGMSQFADGGMVASKPYVSSGAYIDRMSDYCGGCSYDVKARSGEAACPFNALYWHFLTRHRDRFAANHRMRPMFANLDRMDAATRDAVLDRAEAILIGMDAGKSP</sequence>
<evidence type="ECO:0000313" key="1">
    <source>
        <dbReference type="EMBL" id="GGD44440.1"/>
    </source>
</evidence>
<dbReference type="Gene3D" id="1.25.40.80">
    <property type="match status" value="1"/>
</dbReference>
<dbReference type="Gene3D" id="1.10.10.1710">
    <property type="entry name" value="Deoxyribodipyrimidine photolyase-related"/>
    <property type="match status" value="1"/>
</dbReference>
<dbReference type="RefSeq" id="WP_308418954.1">
    <property type="nucleotide sequence ID" value="NZ_BMGI01000005.1"/>
</dbReference>
<accession>A0ABQ1QUI1</accession>
<dbReference type="Gene3D" id="1.10.579.10">
    <property type="entry name" value="DNA Cyclobutane Dipyrimidine Photolyase, subunit A, domain 3"/>
    <property type="match status" value="1"/>
</dbReference>
<dbReference type="SUPFAM" id="SSF48173">
    <property type="entry name" value="Cryptochrome/photolyase FAD-binding domain"/>
    <property type="match status" value="1"/>
</dbReference>
<dbReference type="PANTHER" id="PTHR38657:SF1">
    <property type="entry name" value="SLR1343 PROTEIN"/>
    <property type="match status" value="1"/>
</dbReference>
<comment type="caution">
    <text evidence="1">The sequence shown here is derived from an EMBL/GenBank/DDBJ whole genome shotgun (WGS) entry which is preliminary data.</text>
</comment>
<dbReference type="Proteomes" id="UP000617355">
    <property type="component" value="Unassembled WGS sequence"/>
</dbReference>
<dbReference type="Pfam" id="PF04244">
    <property type="entry name" value="DPRP"/>
    <property type="match status" value="1"/>
</dbReference>